<evidence type="ECO:0000313" key="4">
    <source>
        <dbReference type="Proteomes" id="UP000759131"/>
    </source>
</evidence>
<evidence type="ECO:0000256" key="2">
    <source>
        <dbReference type="SAM" id="SignalP"/>
    </source>
</evidence>
<gene>
    <name evidence="3" type="ORF">OSB1V03_LOCUS19440</name>
</gene>
<dbReference type="Gene3D" id="1.50.10.10">
    <property type="match status" value="1"/>
</dbReference>
<feature type="non-terminal residue" evidence="3">
    <location>
        <position position="1"/>
    </location>
</feature>
<dbReference type="GO" id="GO:0016020">
    <property type="term" value="C:membrane"/>
    <property type="evidence" value="ECO:0007669"/>
    <property type="project" value="InterPro"/>
</dbReference>
<accession>A0A7R9LM85</accession>
<evidence type="ECO:0000256" key="1">
    <source>
        <dbReference type="ARBA" id="ARBA00023180"/>
    </source>
</evidence>
<dbReference type="GO" id="GO:1904380">
    <property type="term" value="P:endoplasmic reticulum mannose trimming"/>
    <property type="evidence" value="ECO:0007669"/>
    <property type="project" value="InterPro"/>
</dbReference>
<dbReference type="SUPFAM" id="SSF48225">
    <property type="entry name" value="Seven-hairpin glycosidases"/>
    <property type="match status" value="1"/>
</dbReference>
<dbReference type="EMBL" id="OC883111">
    <property type="protein sequence ID" value="CAD7643112.1"/>
    <property type="molecule type" value="Genomic_DNA"/>
</dbReference>
<keyword evidence="4" id="KW-1185">Reference proteome</keyword>
<dbReference type="OrthoDB" id="8118055at2759"/>
<name>A0A7R9LM85_9ACAR</name>
<dbReference type="GO" id="GO:0005975">
    <property type="term" value="P:carbohydrate metabolic process"/>
    <property type="evidence" value="ECO:0007669"/>
    <property type="project" value="InterPro"/>
</dbReference>
<reference evidence="3" key="1">
    <citation type="submission" date="2020-11" db="EMBL/GenBank/DDBJ databases">
        <authorList>
            <person name="Tran Van P."/>
        </authorList>
    </citation>
    <scope>NUCLEOTIDE SEQUENCE</scope>
</reference>
<dbReference type="GO" id="GO:0004571">
    <property type="term" value="F:mannosyl-oligosaccharide 1,2-alpha-mannosidase activity"/>
    <property type="evidence" value="ECO:0007669"/>
    <property type="project" value="InterPro"/>
</dbReference>
<dbReference type="InterPro" id="IPR044674">
    <property type="entry name" value="EDEM1/2/3"/>
</dbReference>
<evidence type="ECO:0000313" key="3">
    <source>
        <dbReference type="EMBL" id="CAD7643112.1"/>
    </source>
</evidence>
<proteinExistence type="predicted"/>
<keyword evidence="1" id="KW-0325">Glycoprotein</keyword>
<dbReference type="Proteomes" id="UP000759131">
    <property type="component" value="Unassembled WGS sequence"/>
</dbReference>
<feature type="signal peptide" evidence="2">
    <location>
        <begin position="1"/>
        <end position="36"/>
    </location>
</feature>
<dbReference type="InterPro" id="IPR036026">
    <property type="entry name" value="Seven-hairpin_glycosidases"/>
</dbReference>
<dbReference type="InterPro" id="IPR012341">
    <property type="entry name" value="6hp_glycosidase-like_sf"/>
</dbReference>
<sequence length="70" mass="8270">MIANDMCLSSTQHNPRFNALLTQLLFLLFICHSIHCMPEEERIQLRDEAREMFNHGYDSYMAYAYPADEL</sequence>
<dbReference type="EMBL" id="CAJPIZ010028536">
    <property type="protein sequence ID" value="CAG2119492.1"/>
    <property type="molecule type" value="Genomic_DNA"/>
</dbReference>
<dbReference type="GO" id="GO:0044322">
    <property type="term" value="C:endoplasmic reticulum quality control compartment"/>
    <property type="evidence" value="ECO:0007669"/>
    <property type="project" value="GOC"/>
</dbReference>
<keyword evidence="2" id="KW-0732">Signal</keyword>
<organism evidence="3">
    <name type="scientific">Medioppia subpectinata</name>
    <dbReference type="NCBI Taxonomy" id="1979941"/>
    <lineage>
        <taxon>Eukaryota</taxon>
        <taxon>Metazoa</taxon>
        <taxon>Ecdysozoa</taxon>
        <taxon>Arthropoda</taxon>
        <taxon>Chelicerata</taxon>
        <taxon>Arachnida</taxon>
        <taxon>Acari</taxon>
        <taxon>Acariformes</taxon>
        <taxon>Sarcoptiformes</taxon>
        <taxon>Oribatida</taxon>
        <taxon>Brachypylina</taxon>
        <taxon>Oppioidea</taxon>
        <taxon>Oppiidae</taxon>
        <taxon>Medioppia</taxon>
    </lineage>
</organism>
<feature type="chain" id="PRO_5036403511" evidence="2">
    <location>
        <begin position="37"/>
        <end position="70"/>
    </location>
</feature>
<dbReference type="PANTHER" id="PTHR45679">
    <property type="entry name" value="ER DEGRADATION-ENHANCING ALPHA-MANNOSIDASE-LIKE PROTEIN 2"/>
    <property type="match status" value="1"/>
</dbReference>
<protein>
    <submittedName>
        <fullName evidence="3">Uncharacterized protein</fullName>
    </submittedName>
</protein>
<dbReference type="AlphaFoldDB" id="A0A7R9LM85"/>
<dbReference type="GO" id="GO:0005509">
    <property type="term" value="F:calcium ion binding"/>
    <property type="evidence" value="ECO:0007669"/>
    <property type="project" value="InterPro"/>
</dbReference>